<keyword evidence="4" id="KW-1185">Reference proteome</keyword>
<name>A0AAD7CJZ2_9AGAR</name>
<protein>
    <submittedName>
        <fullName evidence="3">Uncharacterized protein</fullName>
    </submittedName>
</protein>
<organism evidence="3 4">
    <name type="scientific">Roridomyces roridus</name>
    <dbReference type="NCBI Taxonomy" id="1738132"/>
    <lineage>
        <taxon>Eukaryota</taxon>
        <taxon>Fungi</taxon>
        <taxon>Dikarya</taxon>
        <taxon>Basidiomycota</taxon>
        <taxon>Agaricomycotina</taxon>
        <taxon>Agaricomycetes</taxon>
        <taxon>Agaricomycetidae</taxon>
        <taxon>Agaricales</taxon>
        <taxon>Marasmiineae</taxon>
        <taxon>Mycenaceae</taxon>
        <taxon>Roridomyces</taxon>
    </lineage>
</organism>
<evidence type="ECO:0000256" key="1">
    <source>
        <dbReference type="SAM" id="Coils"/>
    </source>
</evidence>
<dbReference type="Proteomes" id="UP001221142">
    <property type="component" value="Unassembled WGS sequence"/>
</dbReference>
<accession>A0AAD7CJZ2</accession>
<feature type="region of interest" description="Disordered" evidence="2">
    <location>
        <begin position="295"/>
        <end position="388"/>
    </location>
</feature>
<feature type="region of interest" description="Disordered" evidence="2">
    <location>
        <begin position="503"/>
        <end position="523"/>
    </location>
</feature>
<feature type="compositionally biased region" description="Basic and acidic residues" evidence="2">
    <location>
        <begin position="340"/>
        <end position="355"/>
    </location>
</feature>
<gene>
    <name evidence="3" type="ORF">FB45DRAFT_1018137</name>
</gene>
<dbReference type="AlphaFoldDB" id="A0AAD7CJZ2"/>
<dbReference type="EMBL" id="JARKIF010000001">
    <property type="protein sequence ID" value="KAJ7650755.1"/>
    <property type="molecule type" value="Genomic_DNA"/>
</dbReference>
<keyword evidence="1" id="KW-0175">Coiled coil</keyword>
<evidence type="ECO:0000313" key="3">
    <source>
        <dbReference type="EMBL" id="KAJ7650755.1"/>
    </source>
</evidence>
<comment type="caution">
    <text evidence="3">The sequence shown here is derived from an EMBL/GenBank/DDBJ whole genome shotgun (WGS) entry which is preliminary data.</text>
</comment>
<feature type="compositionally biased region" description="Low complexity" evidence="2">
    <location>
        <begin position="48"/>
        <end position="67"/>
    </location>
</feature>
<proteinExistence type="predicted"/>
<feature type="region of interest" description="Disordered" evidence="2">
    <location>
        <begin position="417"/>
        <end position="446"/>
    </location>
</feature>
<feature type="compositionally biased region" description="Polar residues" evidence="2">
    <location>
        <begin position="28"/>
        <end position="47"/>
    </location>
</feature>
<sequence>MHRQPPSSVVDPFPGDEHLFDGLGGPGSSSHFDYSLQEDLSASSEWIPSSPESYRSSSLSSGSSSLGNSMNHAGYQVTVCPEPLTDCLANEWQAAYPPPQSVLATKLQLELARREVEVQMLRKENEQLRIQNTQLLQAITTGPRHNPPPSTSSPSLSQADYPLLQYWQRAKYALATKSDGVTKAEDENGTKMTATSFHFAEDSLGNPPTPETVTSIKSTTASILHDLAGAGLLSNFGWSKMGQSVKEKFREALEKAHPDLRLCHGHWKADWVVTNIYSSWKATHRARYFDQKTATASEPENMDTIDTDNISSPGPSPQKRKSASSHADGGGKRLKPHSSKGKERESNSQGKRSEIRVVNPLAAKPGSQAIRHAKRAVPAHATSGTSSVRALTTTAINNRPLGPPTSERVVTLTDADDILPTPPSTSEPILSVPFDQSASRDDDANDTSLRGVAARVDDSISAAVATSTHVDEAAARVTFTSTRIPTSLKTSFDMLLEAAELSADSDSSHSSGPTPASVAPVPTTPVPIATTVASKPAPATAGAPKPATAAVASKAAPKSKYKPNQNSTTARGLCAIQWSKENEGDGSDYSAYWKGLREAGQAIWKERERKVKEAAAAALAA</sequence>
<evidence type="ECO:0000313" key="4">
    <source>
        <dbReference type="Proteomes" id="UP001221142"/>
    </source>
</evidence>
<reference evidence="3" key="1">
    <citation type="submission" date="2023-03" db="EMBL/GenBank/DDBJ databases">
        <title>Massive genome expansion in bonnet fungi (Mycena s.s.) driven by repeated elements and novel gene families across ecological guilds.</title>
        <authorList>
            <consortium name="Lawrence Berkeley National Laboratory"/>
            <person name="Harder C.B."/>
            <person name="Miyauchi S."/>
            <person name="Viragh M."/>
            <person name="Kuo A."/>
            <person name="Thoen E."/>
            <person name="Andreopoulos B."/>
            <person name="Lu D."/>
            <person name="Skrede I."/>
            <person name="Drula E."/>
            <person name="Henrissat B."/>
            <person name="Morin E."/>
            <person name="Kohler A."/>
            <person name="Barry K."/>
            <person name="LaButti K."/>
            <person name="Morin E."/>
            <person name="Salamov A."/>
            <person name="Lipzen A."/>
            <person name="Mereny Z."/>
            <person name="Hegedus B."/>
            <person name="Baldrian P."/>
            <person name="Stursova M."/>
            <person name="Weitz H."/>
            <person name="Taylor A."/>
            <person name="Grigoriev I.V."/>
            <person name="Nagy L.G."/>
            <person name="Martin F."/>
            <person name="Kauserud H."/>
        </authorList>
    </citation>
    <scope>NUCLEOTIDE SEQUENCE</scope>
    <source>
        <strain evidence="3">9284</strain>
    </source>
</reference>
<evidence type="ECO:0000256" key="2">
    <source>
        <dbReference type="SAM" id="MobiDB-lite"/>
    </source>
</evidence>
<feature type="coiled-coil region" evidence="1">
    <location>
        <begin position="104"/>
        <end position="138"/>
    </location>
</feature>
<feature type="region of interest" description="Disordered" evidence="2">
    <location>
        <begin position="1"/>
        <end position="67"/>
    </location>
</feature>